<proteinExistence type="predicted"/>
<evidence type="ECO:0000313" key="2">
    <source>
        <dbReference type="Proteomes" id="UP000295164"/>
    </source>
</evidence>
<comment type="caution">
    <text evidence="1">The sequence shown here is derived from an EMBL/GenBank/DDBJ whole genome shotgun (WGS) entry which is preliminary data.</text>
</comment>
<gene>
    <name evidence="1" type="ORF">E0486_15220</name>
</gene>
<accession>A0A4R4DX88</accession>
<organism evidence="1 2">
    <name type="scientific">Flaviaesturariibacter aridisoli</name>
    <dbReference type="NCBI Taxonomy" id="2545761"/>
    <lineage>
        <taxon>Bacteria</taxon>
        <taxon>Pseudomonadati</taxon>
        <taxon>Bacteroidota</taxon>
        <taxon>Chitinophagia</taxon>
        <taxon>Chitinophagales</taxon>
        <taxon>Chitinophagaceae</taxon>
        <taxon>Flaviaestuariibacter</taxon>
    </lineage>
</organism>
<dbReference type="EMBL" id="SKFH01000033">
    <property type="protein sequence ID" value="TCZ67709.1"/>
    <property type="molecule type" value="Genomic_DNA"/>
</dbReference>
<protein>
    <submittedName>
        <fullName evidence="1">Uncharacterized protein</fullName>
    </submittedName>
</protein>
<evidence type="ECO:0000313" key="1">
    <source>
        <dbReference type="EMBL" id="TCZ67709.1"/>
    </source>
</evidence>
<dbReference type="RefSeq" id="WP_131853309.1">
    <property type="nucleotide sequence ID" value="NZ_SKFH01000033.1"/>
</dbReference>
<dbReference type="Proteomes" id="UP000295164">
    <property type="component" value="Unassembled WGS sequence"/>
</dbReference>
<keyword evidence="2" id="KW-1185">Reference proteome</keyword>
<reference evidence="1 2" key="1">
    <citation type="submission" date="2019-03" db="EMBL/GenBank/DDBJ databases">
        <authorList>
            <person name="Kim M.K.M."/>
        </authorList>
    </citation>
    <scope>NUCLEOTIDE SEQUENCE [LARGE SCALE GENOMIC DNA]</scope>
    <source>
        <strain evidence="1 2">17J68-15</strain>
    </source>
</reference>
<sequence>MKLELVPTEELHQMLARLKQELETSVAAGAPYGALNVLYNEFIEVRNERNRRLRTDASGDANN</sequence>
<name>A0A4R4DX88_9BACT</name>
<dbReference type="AlphaFoldDB" id="A0A4R4DX88"/>